<evidence type="ECO:0000313" key="2">
    <source>
        <dbReference type="EMBL" id="OKS89158.1"/>
    </source>
</evidence>
<evidence type="ECO:0000256" key="1">
    <source>
        <dbReference type="SAM" id="Phobius"/>
    </source>
</evidence>
<dbReference type="EMBL" id="MPPL01000001">
    <property type="protein sequence ID" value="OKS89158.1"/>
    <property type="molecule type" value="Genomic_DNA"/>
</dbReference>
<organism evidence="2 3">
    <name type="scientific">Mucilaginibacter polytrichastri</name>
    <dbReference type="NCBI Taxonomy" id="1302689"/>
    <lineage>
        <taxon>Bacteria</taxon>
        <taxon>Pseudomonadati</taxon>
        <taxon>Bacteroidota</taxon>
        <taxon>Sphingobacteriia</taxon>
        <taxon>Sphingobacteriales</taxon>
        <taxon>Sphingobacteriaceae</taxon>
        <taxon>Mucilaginibacter</taxon>
    </lineage>
</organism>
<feature type="transmembrane region" description="Helical" evidence="1">
    <location>
        <begin position="39"/>
        <end position="61"/>
    </location>
</feature>
<accession>A0A1Q6A578</accession>
<proteinExistence type="predicted"/>
<dbReference type="Proteomes" id="UP000186720">
    <property type="component" value="Unassembled WGS sequence"/>
</dbReference>
<comment type="caution">
    <text evidence="2">The sequence shown here is derived from an EMBL/GenBank/DDBJ whole genome shotgun (WGS) entry which is preliminary data.</text>
</comment>
<reference evidence="2 3" key="1">
    <citation type="submission" date="2016-11" db="EMBL/GenBank/DDBJ databases">
        <title>Whole Genome Sequencing of Mucilaginibacter polytrichastri RG4-7(T) isolated from the moss sample.</title>
        <authorList>
            <person name="Li Y."/>
        </authorList>
    </citation>
    <scope>NUCLEOTIDE SEQUENCE [LARGE SCALE GENOMIC DNA]</scope>
    <source>
        <strain evidence="2 3">RG4-7</strain>
    </source>
</reference>
<keyword evidence="1" id="KW-0472">Membrane</keyword>
<keyword evidence="1" id="KW-1133">Transmembrane helix</keyword>
<name>A0A1Q6A578_9SPHI</name>
<gene>
    <name evidence="2" type="ORF">RG47T_4640</name>
</gene>
<feature type="transmembrane region" description="Helical" evidence="1">
    <location>
        <begin position="67"/>
        <end position="91"/>
    </location>
</feature>
<protein>
    <submittedName>
        <fullName evidence="2">Uncharacterized protein</fullName>
    </submittedName>
</protein>
<feature type="transmembrane region" description="Helical" evidence="1">
    <location>
        <begin position="122"/>
        <end position="143"/>
    </location>
</feature>
<sequence>MAFTSLIKKMSLIVEIDVNDNEIIKNKITALDAKVQQMLLWSNLSAIWGYLLLSGIIVRIYRGLNGTHAVFLIGTLGLVCLLLVIYLFVVWKSIAYQQNTRHRASKEYLNYQINKLVGQRKLIAAYLITNVLLLTVASLFFGIDLNRGITTLFKIAAPVSIITYGLGLYFISNFTRQKRKLDDLNKQIDHVLFMEKVNQN</sequence>
<dbReference type="AlphaFoldDB" id="A0A1Q6A578"/>
<evidence type="ECO:0000313" key="3">
    <source>
        <dbReference type="Proteomes" id="UP000186720"/>
    </source>
</evidence>
<dbReference type="OrthoDB" id="799700at2"/>
<feature type="transmembrane region" description="Helical" evidence="1">
    <location>
        <begin position="149"/>
        <end position="171"/>
    </location>
</feature>
<keyword evidence="3" id="KW-1185">Reference proteome</keyword>
<keyword evidence="1" id="KW-0812">Transmembrane</keyword>